<dbReference type="OrthoDB" id="406044at2759"/>
<reference evidence="3" key="3">
    <citation type="submission" date="2015-06" db="UniProtKB">
        <authorList>
            <consortium name="EnsemblProtists"/>
        </authorList>
    </citation>
    <scope>IDENTIFICATION</scope>
</reference>
<feature type="non-terminal residue" evidence="2">
    <location>
        <position position="1"/>
    </location>
</feature>
<dbReference type="eggNOG" id="KOG0229">
    <property type="taxonomic scope" value="Eukaryota"/>
</dbReference>
<keyword evidence="4" id="KW-1185">Reference proteome</keyword>
<proteinExistence type="predicted"/>
<organism evidence="2">
    <name type="scientific">Guillardia theta (strain CCMP2712)</name>
    <name type="common">Cryptophyte</name>
    <dbReference type="NCBI Taxonomy" id="905079"/>
    <lineage>
        <taxon>Eukaryota</taxon>
        <taxon>Cryptophyceae</taxon>
        <taxon>Pyrenomonadales</taxon>
        <taxon>Geminigeraceae</taxon>
        <taxon>Guillardia</taxon>
    </lineage>
</organism>
<dbReference type="SUPFAM" id="SSF82185">
    <property type="entry name" value="Histone H3 K4-specific methyltransferase SET7/9 N-terminal domain"/>
    <property type="match status" value="2"/>
</dbReference>
<dbReference type="EnsemblProtists" id="EKX39275">
    <property type="protein sequence ID" value="EKX39275"/>
    <property type="gene ID" value="GUITHDRAFT_51599"/>
</dbReference>
<reference evidence="2 4" key="1">
    <citation type="journal article" date="2012" name="Nature">
        <title>Algal genomes reveal evolutionary mosaicism and the fate of nucleomorphs.</title>
        <authorList>
            <consortium name="DOE Joint Genome Institute"/>
            <person name="Curtis B.A."/>
            <person name="Tanifuji G."/>
            <person name="Burki F."/>
            <person name="Gruber A."/>
            <person name="Irimia M."/>
            <person name="Maruyama S."/>
            <person name="Arias M.C."/>
            <person name="Ball S.G."/>
            <person name="Gile G.H."/>
            <person name="Hirakawa Y."/>
            <person name="Hopkins J.F."/>
            <person name="Kuo A."/>
            <person name="Rensing S.A."/>
            <person name="Schmutz J."/>
            <person name="Symeonidi A."/>
            <person name="Elias M."/>
            <person name="Eveleigh R.J."/>
            <person name="Herman E.K."/>
            <person name="Klute M.J."/>
            <person name="Nakayama T."/>
            <person name="Obornik M."/>
            <person name="Reyes-Prieto A."/>
            <person name="Armbrust E.V."/>
            <person name="Aves S.J."/>
            <person name="Beiko R.G."/>
            <person name="Coutinho P."/>
            <person name="Dacks J.B."/>
            <person name="Durnford D.G."/>
            <person name="Fast N.M."/>
            <person name="Green B.R."/>
            <person name="Grisdale C.J."/>
            <person name="Hempel F."/>
            <person name="Henrissat B."/>
            <person name="Hoppner M.P."/>
            <person name="Ishida K."/>
            <person name="Kim E."/>
            <person name="Koreny L."/>
            <person name="Kroth P.G."/>
            <person name="Liu Y."/>
            <person name="Malik S.B."/>
            <person name="Maier U.G."/>
            <person name="McRose D."/>
            <person name="Mock T."/>
            <person name="Neilson J.A."/>
            <person name="Onodera N.T."/>
            <person name="Poole A.M."/>
            <person name="Pritham E.J."/>
            <person name="Richards T.A."/>
            <person name="Rocap G."/>
            <person name="Roy S.W."/>
            <person name="Sarai C."/>
            <person name="Schaack S."/>
            <person name="Shirato S."/>
            <person name="Slamovits C.H."/>
            <person name="Spencer D.F."/>
            <person name="Suzuki S."/>
            <person name="Worden A.Z."/>
            <person name="Zauner S."/>
            <person name="Barry K."/>
            <person name="Bell C."/>
            <person name="Bharti A.K."/>
            <person name="Crow J.A."/>
            <person name="Grimwood J."/>
            <person name="Kramer R."/>
            <person name="Lindquist E."/>
            <person name="Lucas S."/>
            <person name="Salamov A."/>
            <person name="McFadden G.I."/>
            <person name="Lane C.E."/>
            <person name="Keeling P.J."/>
            <person name="Gray M.W."/>
            <person name="Grigoriev I.V."/>
            <person name="Archibald J.M."/>
        </authorList>
    </citation>
    <scope>NUCLEOTIDE SEQUENCE</scope>
    <source>
        <strain evidence="2 4">CCMP2712</strain>
    </source>
</reference>
<reference evidence="4" key="2">
    <citation type="submission" date="2012-11" db="EMBL/GenBank/DDBJ databases">
        <authorList>
            <person name="Kuo A."/>
            <person name="Curtis B.A."/>
            <person name="Tanifuji G."/>
            <person name="Burki F."/>
            <person name="Gruber A."/>
            <person name="Irimia M."/>
            <person name="Maruyama S."/>
            <person name="Arias M.C."/>
            <person name="Ball S.G."/>
            <person name="Gile G.H."/>
            <person name="Hirakawa Y."/>
            <person name="Hopkins J.F."/>
            <person name="Rensing S.A."/>
            <person name="Schmutz J."/>
            <person name="Symeonidi A."/>
            <person name="Elias M."/>
            <person name="Eveleigh R.J."/>
            <person name="Herman E.K."/>
            <person name="Klute M.J."/>
            <person name="Nakayama T."/>
            <person name="Obornik M."/>
            <person name="Reyes-Prieto A."/>
            <person name="Armbrust E.V."/>
            <person name="Aves S.J."/>
            <person name="Beiko R.G."/>
            <person name="Coutinho P."/>
            <person name="Dacks J.B."/>
            <person name="Durnford D.G."/>
            <person name="Fast N.M."/>
            <person name="Green B.R."/>
            <person name="Grisdale C."/>
            <person name="Hempe F."/>
            <person name="Henrissat B."/>
            <person name="Hoppner M.P."/>
            <person name="Ishida K.-I."/>
            <person name="Kim E."/>
            <person name="Koreny L."/>
            <person name="Kroth P.G."/>
            <person name="Liu Y."/>
            <person name="Malik S.-B."/>
            <person name="Maier U.G."/>
            <person name="McRose D."/>
            <person name="Mock T."/>
            <person name="Neilson J.A."/>
            <person name="Onodera N.T."/>
            <person name="Poole A.M."/>
            <person name="Pritham E.J."/>
            <person name="Richards T.A."/>
            <person name="Rocap G."/>
            <person name="Roy S.W."/>
            <person name="Sarai C."/>
            <person name="Schaack S."/>
            <person name="Shirato S."/>
            <person name="Slamovits C.H."/>
            <person name="Spencer D.F."/>
            <person name="Suzuki S."/>
            <person name="Worden A.Z."/>
            <person name="Zauner S."/>
            <person name="Barry K."/>
            <person name="Bell C."/>
            <person name="Bharti A.K."/>
            <person name="Crow J.A."/>
            <person name="Grimwood J."/>
            <person name="Kramer R."/>
            <person name="Lindquist E."/>
            <person name="Lucas S."/>
            <person name="Salamov A."/>
            <person name="McFadden G.I."/>
            <person name="Lane C.E."/>
            <person name="Keeling P.J."/>
            <person name="Gray M.W."/>
            <person name="Grigoriev I.V."/>
            <person name="Archibald J.M."/>
        </authorList>
    </citation>
    <scope>NUCLEOTIDE SEQUENCE</scope>
    <source>
        <strain evidence="4">CCMP2712</strain>
    </source>
</reference>
<feature type="non-terminal residue" evidence="2">
    <location>
        <position position="126"/>
    </location>
</feature>
<dbReference type="InterPro" id="IPR003409">
    <property type="entry name" value="MORN"/>
</dbReference>
<protein>
    <submittedName>
        <fullName evidence="2 3">Uncharacterized protein</fullName>
    </submittedName>
</protein>
<dbReference type="RefSeq" id="XP_005826255.1">
    <property type="nucleotide sequence ID" value="XM_005826198.1"/>
</dbReference>
<keyword evidence="1" id="KW-0677">Repeat</keyword>
<evidence type="ECO:0000256" key="1">
    <source>
        <dbReference type="ARBA" id="ARBA00022737"/>
    </source>
</evidence>
<gene>
    <name evidence="2" type="ORF">GUITHDRAFT_51599</name>
</gene>
<dbReference type="Proteomes" id="UP000011087">
    <property type="component" value="Unassembled WGS sequence"/>
</dbReference>
<dbReference type="HOGENOM" id="CLU_1987445_0_0_1"/>
<dbReference type="OMA" id="WHANARD"/>
<dbReference type="KEGG" id="gtt:GUITHDRAFT_51599"/>
<accession>L1ITY5</accession>
<dbReference type="PANTHER" id="PTHR43215">
    <property type="entry name" value="RADIAL SPOKE HEAD 1 HOMOLOG"/>
    <property type="match status" value="1"/>
</dbReference>
<dbReference type="Gene3D" id="2.20.110.10">
    <property type="entry name" value="Histone H3 K4-specific methyltransferase SET7/9 N-terminal domain"/>
    <property type="match status" value="2"/>
</dbReference>
<dbReference type="EMBL" id="JH993041">
    <property type="protein sequence ID" value="EKX39275.1"/>
    <property type="molecule type" value="Genomic_DNA"/>
</dbReference>
<evidence type="ECO:0000313" key="4">
    <source>
        <dbReference type="Proteomes" id="UP000011087"/>
    </source>
</evidence>
<dbReference type="Pfam" id="PF02493">
    <property type="entry name" value="MORN"/>
    <property type="match status" value="5"/>
</dbReference>
<dbReference type="PANTHER" id="PTHR43215:SF14">
    <property type="entry name" value="RADIAL SPOKE HEAD 1 HOMOLOG"/>
    <property type="match status" value="1"/>
</dbReference>
<dbReference type="AlphaFoldDB" id="L1ITY5"/>
<sequence>YTGGAINNQRSGVGVQNYLNGDEYFGEWKNNLRHGVGTIILAEKSERGEGQDRQRRHNARYKGEWREGEMHGFAGTMVYHNGCEYVGEFERSRRSGFGCLTSVNGVRYEGEWRNDLKHGAGLLLFG</sequence>
<evidence type="ECO:0000313" key="2">
    <source>
        <dbReference type="EMBL" id="EKX39275.1"/>
    </source>
</evidence>
<dbReference type="GeneID" id="17296009"/>
<evidence type="ECO:0000313" key="3">
    <source>
        <dbReference type="EnsemblProtists" id="EKX39275"/>
    </source>
</evidence>
<name>L1ITY5_GUITC</name>
<dbReference type="STRING" id="905079.L1ITY5"/>
<dbReference type="PaxDb" id="55529-EKX39275"/>
<dbReference type="SMART" id="SM00698">
    <property type="entry name" value="MORN"/>
    <property type="match status" value="4"/>
</dbReference>